<gene>
    <name evidence="2" type="ORF">SHELI_v1c04810</name>
</gene>
<dbReference type="Proteomes" id="UP000094378">
    <property type="component" value="Chromosome"/>
</dbReference>
<proteinExistence type="predicted"/>
<feature type="transmembrane region" description="Helical" evidence="1">
    <location>
        <begin position="111"/>
        <end position="135"/>
    </location>
</feature>
<dbReference type="AlphaFoldDB" id="A0A1B3SKH3"/>
<organism evidence="2 3">
    <name type="scientific">Spiroplasma helicoides</name>
    <dbReference type="NCBI Taxonomy" id="216938"/>
    <lineage>
        <taxon>Bacteria</taxon>
        <taxon>Bacillati</taxon>
        <taxon>Mycoplasmatota</taxon>
        <taxon>Mollicutes</taxon>
        <taxon>Entomoplasmatales</taxon>
        <taxon>Spiroplasmataceae</taxon>
        <taxon>Spiroplasma</taxon>
    </lineage>
</organism>
<dbReference type="RefSeq" id="WP_069116364.1">
    <property type="nucleotide sequence ID" value="NZ_CP017015.1"/>
</dbReference>
<dbReference type="EMBL" id="CP017015">
    <property type="protein sequence ID" value="AOG60432.1"/>
    <property type="molecule type" value="Genomic_DNA"/>
</dbReference>
<keyword evidence="3" id="KW-1185">Reference proteome</keyword>
<reference evidence="2 3" key="1">
    <citation type="submission" date="2016-08" db="EMBL/GenBank/DDBJ databases">
        <title>Complete genome sequence of Spiroplasma helicoides TABS-2 (DSM 22551).</title>
        <authorList>
            <person name="Shen W.-Y."/>
            <person name="Lo W.-S."/>
            <person name="Lai Y.-C."/>
            <person name="Kuo C.-H."/>
        </authorList>
    </citation>
    <scope>NUCLEOTIDE SEQUENCE [LARGE SCALE GENOMIC DNA]</scope>
    <source>
        <strain evidence="2 3">TABS-2</strain>
    </source>
</reference>
<keyword evidence="1" id="KW-0812">Transmembrane</keyword>
<accession>A0A1B3SKH3</accession>
<name>A0A1B3SKH3_9MOLU</name>
<dbReference type="STRING" id="216938.SHELI_v1c04810"/>
<feature type="transmembrane region" description="Helical" evidence="1">
    <location>
        <begin position="235"/>
        <end position="255"/>
    </location>
</feature>
<sequence>MRLNKILIATKQNFLKNWSLFLVIGCGNIFLTLLSVVSSSSAANIFEGSSFYEQFVGTYIEVFEGITFAFYILFSLVLSYRIYYLGFKKNTHRYFLVCGLNRNEIYFSNRVLIFLGIIVLYLINQILYGLLFVYYDNVLDYKMSYKDDLFLSFNYFIEALLFATLFIIFYSLFVKMRNKKLLYFFLVIFYVYIWFMVVSLSYSALPDVDIHKSFYSFIPLTFSKITSNYEGVYKFINLIYFIVLFPIFTYFEYLLSKKYNY</sequence>
<feature type="transmembrane region" description="Helical" evidence="1">
    <location>
        <begin position="66"/>
        <end position="84"/>
    </location>
</feature>
<protein>
    <submittedName>
        <fullName evidence="2">Uncharacterized protein</fullName>
    </submittedName>
</protein>
<keyword evidence="1" id="KW-0472">Membrane</keyword>
<evidence type="ECO:0000313" key="2">
    <source>
        <dbReference type="EMBL" id="AOG60432.1"/>
    </source>
</evidence>
<feature type="transmembrane region" description="Helical" evidence="1">
    <location>
        <begin position="20"/>
        <end position="46"/>
    </location>
</feature>
<evidence type="ECO:0000256" key="1">
    <source>
        <dbReference type="SAM" id="Phobius"/>
    </source>
</evidence>
<feature type="transmembrane region" description="Helical" evidence="1">
    <location>
        <begin position="181"/>
        <end position="205"/>
    </location>
</feature>
<dbReference type="KEGG" id="shj:SHELI_v1c04810"/>
<evidence type="ECO:0000313" key="3">
    <source>
        <dbReference type="Proteomes" id="UP000094378"/>
    </source>
</evidence>
<feature type="transmembrane region" description="Helical" evidence="1">
    <location>
        <begin position="155"/>
        <end position="174"/>
    </location>
</feature>
<keyword evidence="1" id="KW-1133">Transmembrane helix</keyword>